<dbReference type="InterPro" id="IPR027375">
    <property type="entry name" value="DKNYY"/>
</dbReference>
<feature type="transmembrane region" description="Helical" evidence="1">
    <location>
        <begin position="7"/>
        <end position="25"/>
    </location>
</feature>
<keyword evidence="1" id="KW-0812">Transmembrane</keyword>
<gene>
    <name evidence="2" type="ORF">MA04_00956</name>
</gene>
<dbReference type="Pfam" id="PF13644">
    <property type="entry name" value="DKNYY"/>
    <property type="match status" value="1"/>
</dbReference>
<evidence type="ECO:0000256" key="1">
    <source>
        <dbReference type="SAM" id="Phobius"/>
    </source>
</evidence>
<dbReference type="EMBL" id="ARXS01000004">
    <property type="protein sequence ID" value="MCU5781656.1"/>
    <property type="molecule type" value="Genomic_DNA"/>
</dbReference>
<evidence type="ECO:0000313" key="3">
    <source>
        <dbReference type="Proteomes" id="UP001064106"/>
    </source>
</evidence>
<keyword evidence="3" id="KW-1185">Reference proteome</keyword>
<dbReference type="Proteomes" id="UP001064106">
    <property type="component" value="Unassembled WGS sequence"/>
</dbReference>
<keyword evidence="1" id="KW-1133">Transmembrane helix</keyword>
<keyword evidence="1" id="KW-0472">Membrane</keyword>
<proteinExistence type="predicted"/>
<name>A0ABT2QVV5_9GAMM</name>
<evidence type="ECO:0000313" key="2">
    <source>
        <dbReference type="EMBL" id="MCU5781656.1"/>
    </source>
</evidence>
<organism evidence="2 3">
    <name type="scientific">Alloalcanivorax balearicus MACL04</name>
    <dbReference type="NCBI Taxonomy" id="1177182"/>
    <lineage>
        <taxon>Bacteria</taxon>
        <taxon>Pseudomonadati</taxon>
        <taxon>Pseudomonadota</taxon>
        <taxon>Gammaproteobacteria</taxon>
        <taxon>Oceanospirillales</taxon>
        <taxon>Alcanivoracaceae</taxon>
        <taxon>Alloalcanivorax</taxon>
    </lineage>
</organism>
<sequence length="440" mass="50291">MRRWGQGLAWVMAVLSLLVTLMLLLDPGEEPKVTRTDYPVSRYSHDEDGGIWFLRAGEGQHLVEGADPETFEPVPGDSRKGFFYSGLARDREHFYVDGHRKPEVDPDSVGYLGRHYYRADERVYYRNTLLDGAEAARVRVRHGDYADDGARLYYQGHWIAGADVSSLSEVAVTERTSADFYYLKDASRVYYRGKVVQGAEPADFTVIRVEGDTWGNHYGYDGRRYFFKDQPLPDQVADTGRTLPPGALQLLQADKEFGWHVLFHEDDTFYFHQPFTNELKMLCRRDSSAPLEALAQGLYRDDRHLYYAWVEWDWNRGGRGGGHGLQGWSSGLAVVPDVDPDKFRFIEKARYRRAGSALRGGVYDADGQRFFHPDYKGAAPYQAALMGFDESGELRHLRHDSRCGAYTESSNRPGFFRDMKDAVKWIGNGFRHERQEDGAD</sequence>
<reference evidence="2" key="1">
    <citation type="submission" date="2012-09" db="EMBL/GenBank/DDBJ databases">
        <title>Genome Sequence of alkane-degrading Bacterium Alcanivorax balearicus MACL04.</title>
        <authorList>
            <person name="Lai Q."/>
            <person name="Shao Z."/>
        </authorList>
    </citation>
    <scope>NUCLEOTIDE SEQUENCE</scope>
    <source>
        <strain evidence="2">MACL04</strain>
    </source>
</reference>
<accession>A0ABT2QVV5</accession>
<evidence type="ECO:0008006" key="4">
    <source>
        <dbReference type="Google" id="ProtNLM"/>
    </source>
</evidence>
<dbReference type="RefSeq" id="WP_262459630.1">
    <property type="nucleotide sequence ID" value="NZ_ARXS01000004.1"/>
</dbReference>
<protein>
    <recommendedName>
        <fullName evidence="4">DKNYY family protein</fullName>
    </recommendedName>
</protein>
<comment type="caution">
    <text evidence="2">The sequence shown here is derived from an EMBL/GenBank/DDBJ whole genome shotgun (WGS) entry which is preliminary data.</text>
</comment>